<dbReference type="InterPro" id="IPR012467">
    <property type="entry name" value="DUF1684"/>
</dbReference>
<protein>
    <submittedName>
        <fullName evidence="1">DUF1684 domain-containing protein</fullName>
    </submittedName>
</protein>
<keyword evidence="2" id="KW-1185">Reference proteome</keyword>
<sequence>MSSRLDDWKHWRDARVVAARAPHGPLALTGTHWLADLREGLPGVPGRWELQGSCVVLTAARHDGLEVDHTALDGSVRLCPDTAPRPSVITHGGRLLRLILREGEYAVRVYDPAAAARAAFAGIDAHPYDPAWVLPARFTRYPEARTVGVPNADGRERGLALAGTVGFTAPAAEGPPVPLTLLVGQDSDGTLSAVFADPGRGGQGFPFRFLALPAPGADGTTEADFNRAHLPPCAFADHFICPFPPPGNSLSAPVGAGERRVLRH</sequence>
<organism evidence="1 2">
    <name type="scientific">Streptacidiphilus cavernicola</name>
    <dbReference type="NCBI Taxonomy" id="3342716"/>
    <lineage>
        <taxon>Bacteria</taxon>
        <taxon>Bacillati</taxon>
        <taxon>Actinomycetota</taxon>
        <taxon>Actinomycetes</taxon>
        <taxon>Kitasatosporales</taxon>
        <taxon>Streptomycetaceae</taxon>
        <taxon>Streptacidiphilus</taxon>
    </lineage>
</organism>
<dbReference type="Pfam" id="PF07920">
    <property type="entry name" value="DUF1684"/>
    <property type="match status" value="1"/>
</dbReference>
<dbReference type="PANTHER" id="PTHR41913:SF1">
    <property type="entry name" value="DUF1684 DOMAIN-CONTAINING PROTEIN"/>
    <property type="match status" value="1"/>
</dbReference>
<evidence type="ECO:0000313" key="2">
    <source>
        <dbReference type="Proteomes" id="UP001592531"/>
    </source>
</evidence>
<comment type="caution">
    <text evidence="1">The sequence shown here is derived from an EMBL/GenBank/DDBJ whole genome shotgun (WGS) entry which is preliminary data.</text>
</comment>
<accession>A0ABV6VUL9</accession>
<dbReference type="EMBL" id="JBHFAB010000007">
    <property type="protein sequence ID" value="MFC1417291.1"/>
    <property type="molecule type" value="Genomic_DNA"/>
</dbReference>
<name>A0ABV6VUL9_9ACTN</name>
<dbReference type="Proteomes" id="UP001592531">
    <property type="component" value="Unassembled WGS sequence"/>
</dbReference>
<reference evidence="1 2" key="1">
    <citation type="submission" date="2024-09" db="EMBL/GenBank/DDBJ databases">
        <authorList>
            <person name="Lee S.D."/>
        </authorList>
    </citation>
    <scope>NUCLEOTIDE SEQUENCE [LARGE SCALE GENOMIC DNA]</scope>
    <source>
        <strain evidence="1 2">N8-3</strain>
    </source>
</reference>
<evidence type="ECO:0000313" key="1">
    <source>
        <dbReference type="EMBL" id="MFC1417291.1"/>
    </source>
</evidence>
<gene>
    <name evidence="1" type="ORF">ACEZDE_11615</name>
</gene>
<proteinExistence type="predicted"/>
<dbReference type="PANTHER" id="PTHR41913">
    <property type="entry name" value="DUF1684 DOMAIN-CONTAINING PROTEIN"/>
    <property type="match status" value="1"/>
</dbReference>
<dbReference type="RefSeq" id="WP_380535282.1">
    <property type="nucleotide sequence ID" value="NZ_JBHFAB010000007.1"/>
</dbReference>